<dbReference type="EnsemblMetazoa" id="tetur12g03720.1">
    <property type="protein sequence ID" value="tetur12g03720.1"/>
    <property type="gene ID" value="tetur12g03720"/>
</dbReference>
<evidence type="ECO:0000313" key="1">
    <source>
        <dbReference type="EnsemblMetazoa" id="tetur12g03720.1"/>
    </source>
</evidence>
<reference evidence="2" key="1">
    <citation type="submission" date="2011-08" db="EMBL/GenBank/DDBJ databases">
        <authorList>
            <person name="Rombauts S."/>
        </authorList>
    </citation>
    <scope>NUCLEOTIDE SEQUENCE</scope>
    <source>
        <strain evidence="2">London</strain>
    </source>
</reference>
<dbReference type="AlphaFoldDB" id="T1KJ44"/>
<evidence type="ECO:0000313" key="2">
    <source>
        <dbReference type="Proteomes" id="UP000015104"/>
    </source>
</evidence>
<name>T1KJ44_TETUR</name>
<reference evidence="1" key="2">
    <citation type="submission" date="2015-06" db="UniProtKB">
        <authorList>
            <consortium name="EnsemblMetazoa"/>
        </authorList>
    </citation>
    <scope>IDENTIFICATION</scope>
</reference>
<accession>T1KJ44</accession>
<dbReference type="EMBL" id="CAEY01000119">
    <property type="status" value="NOT_ANNOTATED_CDS"/>
    <property type="molecule type" value="Genomic_DNA"/>
</dbReference>
<proteinExistence type="predicted"/>
<keyword evidence="2" id="KW-1185">Reference proteome</keyword>
<dbReference type="HOGENOM" id="CLU_1930212_0_0_1"/>
<protein>
    <submittedName>
        <fullName evidence="1">Uncharacterized protein</fullName>
    </submittedName>
</protein>
<dbReference type="Proteomes" id="UP000015104">
    <property type="component" value="Unassembled WGS sequence"/>
</dbReference>
<sequence>MVGSVAVLSDFRNGKKIIKSTVPSSKICSTLTQSTTDTKEQIMVCDSTSFEELDYLASDQSRNLTHDEKGRLVKMISDGLACWYFLVHLFHIIKKAFFVKVHMVKPDKISLNQRRIKNISLKLHETMFKQS</sequence>
<organism evidence="1 2">
    <name type="scientific">Tetranychus urticae</name>
    <name type="common">Two-spotted spider mite</name>
    <dbReference type="NCBI Taxonomy" id="32264"/>
    <lineage>
        <taxon>Eukaryota</taxon>
        <taxon>Metazoa</taxon>
        <taxon>Ecdysozoa</taxon>
        <taxon>Arthropoda</taxon>
        <taxon>Chelicerata</taxon>
        <taxon>Arachnida</taxon>
        <taxon>Acari</taxon>
        <taxon>Acariformes</taxon>
        <taxon>Trombidiformes</taxon>
        <taxon>Prostigmata</taxon>
        <taxon>Eleutherengona</taxon>
        <taxon>Raphignathae</taxon>
        <taxon>Tetranychoidea</taxon>
        <taxon>Tetranychidae</taxon>
        <taxon>Tetranychus</taxon>
    </lineage>
</organism>